<name>A0A518EKN8_9BACT</name>
<dbReference type="Pfam" id="PF02830">
    <property type="entry name" value="V4R"/>
    <property type="match status" value="1"/>
</dbReference>
<gene>
    <name evidence="2" type="ORF">Poly30_01020</name>
</gene>
<evidence type="ECO:0000313" key="2">
    <source>
        <dbReference type="EMBL" id="QDV04611.1"/>
    </source>
</evidence>
<reference evidence="2 3" key="1">
    <citation type="submission" date="2019-02" db="EMBL/GenBank/DDBJ databases">
        <title>Deep-cultivation of Planctomycetes and their phenomic and genomic characterization uncovers novel biology.</title>
        <authorList>
            <person name="Wiegand S."/>
            <person name="Jogler M."/>
            <person name="Boedeker C."/>
            <person name="Pinto D."/>
            <person name="Vollmers J."/>
            <person name="Rivas-Marin E."/>
            <person name="Kohn T."/>
            <person name="Peeters S.H."/>
            <person name="Heuer A."/>
            <person name="Rast P."/>
            <person name="Oberbeckmann S."/>
            <person name="Bunk B."/>
            <person name="Jeske O."/>
            <person name="Meyerdierks A."/>
            <person name="Storesund J.E."/>
            <person name="Kallscheuer N."/>
            <person name="Luecker S."/>
            <person name="Lage O.M."/>
            <person name="Pohl T."/>
            <person name="Merkel B.J."/>
            <person name="Hornburger P."/>
            <person name="Mueller R.-W."/>
            <person name="Bruemmer F."/>
            <person name="Labrenz M."/>
            <person name="Spormann A.M."/>
            <person name="Op den Camp H."/>
            <person name="Overmann J."/>
            <person name="Amann R."/>
            <person name="Jetten M.S.M."/>
            <person name="Mascher T."/>
            <person name="Medema M.H."/>
            <person name="Devos D.P."/>
            <person name="Kaster A.-K."/>
            <person name="Ovreas L."/>
            <person name="Rohde M."/>
            <person name="Galperin M.Y."/>
            <person name="Jogler C."/>
        </authorList>
    </citation>
    <scope>NUCLEOTIDE SEQUENCE [LARGE SCALE GENOMIC DNA]</scope>
    <source>
        <strain evidence="2 3">Poly30</strain>
    </source>
</reference>
<dbReference type="SUPFAM" id="SSF111126">
    <property type="entry name" value="Ligand-binding domain in the NO signalling and Golgi transport"/>
    <property type="match status" value="1"/>
</dbReference>
<evidence type="ECO:0000259" key="1">
    <source>
        <dbReference type="SMART" id="SM00989"/>
    </source>
</evidence>
<protein>
    <submittedName>
        <fullName evidence="2">V4R domain protein</fullName>
    </submittedName>
</protein>
<feature type="domain" description="4-vinyl reductase 4VR" evidence="1">
    <location>
        <begin position="144"/>
        <end position="206"/>
    </location>
</feature>
<dbReference type="OrthoDB" id="1804856at2"/>
<dbReference type="RefSeq" id="WP_145194065.1">
    <property type="nucleotide sequence ID" value="NZ_CP036434.1"/>
</dbReference>
<dbReference type="InterPro" id="IPR024096">
    <property type="entry name" value="NO_sig/Golgi_transp_ligand-bd"/>
</dbReference>
<dbReference type="InterPro" id="IPR004096">
    <property type="entry name" value="V4R"/>
</dbReference>
<dbReference type="SMART" id="SM00989">
    <property type="entry name" value="V4R"/>
    <property type="match status" value="1"/>
</dbReference>
<keyword evidence="3" id="KW-1185">Reference proteome</keyword>
<dbReference type="AlphaFoldDB" id="A0A518EKN8"/>
<evidence type="ECO:0000313" key="3">
    <source>
        <dbReference type="Proteomes" id="UP000320390"/>
    </source>
</evidence>
<proteinExistence type="predicted"/>
<dbReference type="Proteomes" id="UP000320390">
    <property type="component" value="Chromosome"/>
</dbReference>
<dbReference type="Gene3D" id="3.30.1380.20">
    <property type="entry name" value="Trafficking protein particle complex subunit 3"/>
    <property type="match status" value="1"/>
</dbReference>
<organism evidence="2 3">
    <name type="scientific">Saltatorellus ferox</name>
    <dbReference type="NCBI Taxonomy" id="2528018"/>
    <lineage>
        <taxon>Bacteria</taxon>
        <taxon>Pseudomonadati</taxon>
        <taxon>Planctomycetota</taxon>
        <taxon>Planctomycetia</taxon>
        <taxon>Planctomycetia incertae sedis</taxon>
        <taxon>Saltatorellus</taxon>
    </lineage>
</organism>
<dbReference type="PANTHER" id="PTHR35090:SF1">
    <property type="entry name" value="SLR0144 PROTEIN"/>
    <property type="match status" value="1"/>
</dbReference>
<sequence length="233" mass="26573">MALIKSQAADGVTRDHVRCVEGEQPFVHNYFIKDRFFEHDRQEGVLVDRYGKRILRVSEDFIVGMAKGLEAEVGEQSAGDVMYKAGYRWGMKDQRFLDKRMTHEFECDFSKMGIGFVLESWWWPYTMGGWGTWRYDFTQGKQGLIFVDLYESAVAKSLGDIGKVACHFYAGLFGATFAGLAKRDLGSIEIQCYGMGDDFCRFLIASPKRVDAAAFWRNEGATSKDIQRKVKDV</sequence>
<dbReference type="EMBL" id="CP036434">
    <property type="protein sequence ID" value="QDV04611.1"/>
    <property type="molecule type" value="Genomic_DNA"/>
</dbReference>
<accession>A0A518EKN8</accession>
<dbReference type="PANTHER" id="PTHR35090">
    <property type="entry name" value="DNA-DIRECTED RNA POLYMERASE SUBUNIT I"/>
    <property type="match status" value="1"/>
</dbReference>